<comment type="similarity">
    <text evidence="1">Belongs to the HAM1 NTPase family.</text>
</comment>
<gene>
    <name evidence="4" type="ORF">POL58_43825</name>
</gene>
<keyword evidence="3" id="KW-0546">Nucleotide metabolism</keyword>
<dbReference type="EMBL" id="JAQNDN010000025">
    <property type="protein sequence ID" value="MDC0674759.1"/>
    <property type="molecule type" value="Genomic_DNA"/>
</dbReference>
<evidence type="ECO:0000313" key="5">
    <source>
        <dbReference type="Proteomes" id="UP001217838"/>
    </source>
</evidence>
<dbReference type="InterPro" id="IPR029001">
    <property type="entry name" value="ITPase-like_fam"/>
</dbReference>
<dbReference type="SUPFAM" id="SSF52972">
    <property type="entry name" value="ITPase-like"/>
    <property type="match status" value="1"/>
</dbReference>
<dbReference type="Proteomes" id="UP001217838">
    <property type="component" value="Unassembled WGS sequence"/>
</dbReference>
<proteinExistence type="inferred from homology"/>
<sequence length="182" mass="20371">MTLHFCSSNAEKHADVVHLFRDGVPPLQLWHRVDEILSSDLEVLVRAKAIAAYEKARVPLFVEHGGLFIQGLNGLPGPLVKLFWEKLPREELIRLIPDNPAARRAEFRHIVCYCDGKKLRTFMGRVAGRIAPCARGSGGIHWEPIFSPNGQTRTFGEMTRGQRLACLGERGAVAKLRRALGR</sequence>
<evidence type="ECO:0000313" key="4">
    <source>
        <dbReference type="EMBL" id="MDC0674759.1"/>
    </source>
</evidence>
<accession>A0ABT5BMM9</accession>
<evidence type="ECO:0000256" key="2">
    <source>
        <dbReference type="ARBA" id="ARBA00022801"/>
    </source>
</evidence>
<protein>
    <submittedName>
        <fullName evidence="4">Non-canonical purine NTP pyrophosphatase</fullName>
    </submittedName>
</protein>
<comment type="caution">
    <text evidence="4">The sequence shown here is derived from an EMBL/GenBank/DDBJ whole genome shotgun (WGS) entry which is preliminary data.</text>
</comment>
<keyword evidence="5" id="KW-1185">Reference proteome</keyword>
<evidence type="ECO:0000256" key="1">
    <source>
        <dbReference type="ARBA" id="ARBA00008023"/>
    </source>
</evidence>
<keyword evidence="2" id="KW-0378">Hydrolase</keyword>
<organism evidence="4 5">
    <name type="scientific">Nannocystis radixulma</name>
    <dbReference type="NCBI Taxonomy" id="2995305"/>
    <lineage>
        <taxon>Bacteria</taxon>
        <taxon>Pseudomonadati</taxon>
        <taxon>Myxococcota</taxon>
        <taxon>Polyangia</taxon>
        <taxon>Nannocystales</taxon>
        <taxon>Nannocystaceae</taxon>
        <taxon>Nannocystis</taxon>
    </lineage>
</organism>
<dbReference type="Gene3D" id="3.90.950.10">
    <property type="match status" value="1"/>
</dbReference>
<dbReference type="Pfam" id="PF01725">
    <property type="entry name" value="Ham1p_like"/>
    <property type="match status" value="1"/>
</dbReference>
<name>A0ABT5BMM9_9BACT</name>
<dbReference type="PANTHER" id="PTHR11067:SF9">
    <property type="entry name" value="INOSINE TRIPHOSPHATE PYROPHOSPHATASE"/>
    <property type="match status" value="1"/>
</dbReference>
<reference evidence="4 5" key="1">
    <citation type="submission" date="2022-11" db="EMBL/GenBank/DDBJ databases">
        <title>Minimal conservation of predation-associated metabolite biosynthetic gene clusters underscores biosynthetic potential of Myxococcota including descriptions for ten novel species: Archangium lansinium sp. nov., Myxococcus landrumus sp. nov., Nannocystis bai.</title>
        <authorList>
            <person name="Ahearne A."/>
            <person name="Stevens C."/>
            <person name="Dowd S."/>
        </authorList>
    </citation>
    <scope>NUCLEOTIDE SEQUENCE [LARGE SCALE GENOMIC DNA]</scope>
    <source>
        <strain evidence="4 5">NCELM</strain>
    </source>
</reference>
<dbReference type="PANTHER" id="PTHR11067">
    <property type="entry name" value="INOSINE TRIPHOSPHATE PYROPHOSPHATASE/HAM1 PROTEIN"/>
    <property type="match status" value="1"/>
</dbReference>
<dbReference type="RefSeq" id="WP_272009246.1">
    <property type="nucleotide sequence ID" value="NZ_JAQNDN010000025.1"/>
</dbReference>
<dbReference type="InterPro" id="IPR002637">
    <property type="entry name" value="RdgB/HAM1"/>
</dbReference>
<evidence type="ECO:0000256" key="3">
    <source>
        <dbReference type="ARBA" id="ARBA00023080"/>
    </source>
</evidence>